<dbReference type="PANTHER" id="PTHR47723">
    <property type="entry name" value="OS05G0353850 PROTEIN"/>
    <property type="match status" value="1"/>
</dbReference>
<sequence>MESSDNSAAFSWRLPPYGWLKLNVCGIAIEDKAGCGGILRDLEGIARGLFYGAADSYVVEEAEMALEVFASINWKSSNSLVIEVGSSVVFSWCINKGLRPWSLQTTFSKIEYAKRKVGTIVFSLVNRNSNDMTFSLALAGVNRTQVFKIGGDFCFV</sequence>
<proteinExistence type="predicted"/>
<comment type="caution">
    <text evidence="1">The sequence shown here is derived from an EMBL/GenBank/DDBJ whole genome shotgun (WGS) entry which is preliminary data.</text>
</comment>
<dbReference type="PANTHER" id="PTHR47723:SF22">
    <property type="entry name" value="RNASE H TYPE-1 DOMAIN-CONTAINING PROTEIN"/>
    <property type="match status" value="1"/>
</dbReference>
<evidence type="ECO:0000313" key="1">
    <source>
        <dbReference type="EMBL" id="KAK5819220.1"/>
    </source>
</evidence>
<protein>
    <recommendedName>
        <fullName evidence="3">RNase H type-1 domain-containing protein</fullName>
    </recommendedName>
</protein>
<keyword evidence="2" id="KW-1185">Reference proteome</keyword>
<gene>
    <name evidence="1" type="ORF">PVK06_024191</name>
</gene>
<dbReference type="EMBL" id="JARKNE010000007">
    <property type="protein sequence ID" value="KAK5819220.1"/>
    <property type="molecule type" value="Genomic_DNA"/>
</dbReference>
<reference evidence="1 2" key="1">
    <citation type="submission" date="2023-03" db="EMBL/GenBank/DDBJ databases">
        <title>WGS of Gossypium arboreum.</title>
        <authorList>
            <person name="Yu D."/>
        </authorList>
    </citation>
    <scope>NUCLEOTIDE SEQUENCE [LARGE SCALE GENOMIC DNA]</scope>
    <source>
        <tissue evidence="1">Leaf</tissue>
    </source>
</reference>
<organism evidence="1 2">
    <name type="scientific">Gossypium arboreum</name>
    <name type="common">Tree cotton</name>
    <name type="synonym">Gossypium nanking</name>
    <dbReference type="NCBI Taxonomy" id="29729"/>
    <lineage>
        <taxon>Eukaryota</taxon>
        <taxon>Viridiplantae</taxon>
        <taxon>Streptophyta</taxon>
        <taxon>Embryophyta</taxon>
        <taxon>Tracheophyta</taxon>
        <taxon>Spermatophyta</taxon>
        <taxon>Magnoliopsida</taxon>
        <taxon>eudicotyledons</taxon>
        <taxon>Gunneridae</taxon>
        <taxon>Pentapetalae</taxon>
        <taxon>rosids</taxon>
        <taxon>malvids</taxon>
        <taxon>Malvales</taxon>
        <taxon>Malvaceae</taxon>
        <taxon>Malvoideae</taxon>
        <taxon>Gossypium</taxon>
    </lineage>
</organism>
<dbReference type="Proteomes" id="UP001358586">
    <property type="component" value="Chromosome 7"/>
</dbReference>
<accession>A0ABR0PDI8</accession>
<dbReference type="InterPro" id="IPR053151">
    <property type="entry name" value="RNase_H-like"/>
</dbReference>
<evidence type="ECO:0000313" key="2">
    <source>
        <dbReference type="Proteomes" id="UP001358586"/>
    </source>
</evidence>
<name>A0ABR0PDI8_GOSAR</name>
<evidence type="ECO:0008006" key="3">
    <source>
        <dbReference type="Google" id="ProtNLM"/>
    </source>
</evidence>